<evidence type="ECO:0000313" key="3">
    <source>
        <dbReference type="Proteomes" id="UP000636709"/>
    </source>
</evidence>
<dbReference type="InterPro" id="IPR013187">
    <property type="entry name" value="F-box-assoc_dom_typ3"/>
</dbReference>
<accession>A0A835EW73</accession>
<sequence>MDKFHLCESRRRRRRHERPLGWHHCRRVHEHPAAHPAEPRRRLRVVCRHWRDVIDEHTPEPRACARATKILAFLHERGRSSAYVAQQESKLDLKGSGVDSSDAFSGMVRLIGTCNGLLCLRRKRGDIAVTNPAVIGETIAVEPPLTWHARCESTHSFGYHPATGQYKIVHVPCNEHQGSESELYAVNVFALGDGSWRWREVPAPAGSSCLLSFGLVSIDGVTYWVTMDGNGIMSFHLKDERVAHVELPPVPVAQPMEFRQPCHLTDVRGRLGLSSLARCKTTEVPTYRDAPSFCKTTELRTRSKMQTCIIQFDDLSLSRMRGAWVWVLEVEDGGDAAAAPAWVKRYTVLAHGGYPPRHYCQEIALPHVAHGEHVLTIGEPWTEDHQALEAHRPMERNMKPRAGHTKVGVYDGYRSLRTFAYVETREPLLVYGDNTQRDRYDDREEELDSDDTVC</sequence>
<evidence type="ECO:0000313" key="2">
    <source>
        <dbReference type="EMBL" id="KAF8719885.1"/>
    </source>
</evidence>
<dbReference type="InterPro" id="IPR050796">
    <property type="entry name" value="SCF_F-box_component"/>
</dbReference>
<name>A0A835EW73_9POAL</name>
<dbReference type="EMBL" id="JACEFO010001700">
    <property type="protein sequence ID" value="KAF8719885.1"/>
    <property type="molecule type" value="Genomic_DNA"/>
</dbReference>
<gene>
    <name evidence="2" type="ORF">HU200_024646</name>
</gene>
<feature type="domain" description="F-box associated beta-propeller type 3" evidence="1">
    <location>
        <begin position="107"/>
        <end position="277"/>
    </location>
</feature>
<comment type="caution">
    <text evidence="2">The sequence shown here is derived from an EMBL/GenBank/DDBJ whole genome shotgun (WGS) entry which is preliminary data.</text>
</comment>
<dbReference type="PANTHER" id="PTHR31672">
    <property type="entry name" value="BNACNNG10540D PROTEIN"/>
    <property type="match status" value="1"/>
</dbReference>
<dbReference type="NCBIfam" id="TIGR01640">
    <property type="entry name" value="F_box_assoc_1"/>
    <property type="match status" value="1"/>
</dbReference>
<keyword evidence="3" id="KW-1185">Reference proteome</keyword>
<dbReference type="Pfam" id="PF08268">
    <property type="entry name" value="FBA_3"/>
    <property type="match status" value="1"/>
</dbReference>
<proteinExistence type="predicted"/>
<evidence type="ECO:0000259" key="1">
    <source>
        <dbReference type="Pfam" id="PF08268"/>
    </source>
</evidence>
<dbReference type="Proteomes" id="UP000636709">
    <property type="component" value="Unassembled WGS sequence"/>
</dbReference>
<dbReference type="AlphaFoldDB" id="A0A835EW73"/>
<dbReference type="PANTHER" id="PTHR31672:SF13">
    <property type="entry name" value="F-BOX PROTEIN CPR30-LIKE"/>
    <property type="match status" value="1"/>
</dbReference>
<protein>
    <recommendedName>
        <fullName evidence="1">F-box associated beta-propeller type 3 domain-containing protein</fullName>
    </recommendedName>
</protein>
<dbReference type="InterPro" id="IPR017451">
    <property type="entry name" value="F-box-assoc_interact_dom"/>
</dbReference>
<dbReference type="OrthoDB" id="693579at2759"/>
<reference evidence="2" key="1">
    <citation type="submission" date="2020-07" db="EMBL/GenBank/DDBJ databases">
        <title>Genome sequence and genetic diversity analysis of an under-domesticated orphan crop, white fonio (Digitaria exilis).</title>
        <authorList>
            <person name="Bennetzen J.L."/>
            <person name="Chen S."/>
            <person name="Ma X."/>
            <person name="Wang X."/>
            <person name="Yssel A.E.J."/>
            <person name="Chaluvadi S.R."/>
            <person name="Johnson M."/>
            <person name="Gangashetty P."/>
            <person name="Hamidou F."/>
            <person name="Sanogo M.D."/>
            <person name="Zwaenepoel A."/>
            <person name="Wallace J."/>
            <person name="Van De Peer Y."/>
            <person name="Van Deynze A."/>
        </authorList>
    </citation>
    <scope>NUCLEOTIDE SEQUENCE</scope>
    <source>
        <tissue evidence="2">Leaves</tissue>
    </source>
</reference>
<organism evidence="2 3">
    <name type="scientific">Digitaria exilis</name>
    <dbReference type="NCBI Taxonomy" id="1010633"/>
    <lineage>
        <taxon>Eukaryota</taxon>
        <taxon>Viridiplantae</taxon>
        <taxon>Streptophyta</taxon>
        <taxon>Embryophyta</taxon>
        <taxon>Tracheophyta</taxon>
        <taxon>Spermatophyta</taxon>
        <taxon>Magnoliopsida</taxon>
        <taxon>Liliopsida</taxon>
        <taxon>Poales</taxon>
        <taxon>Poaceae</taxon>
        <taxon>PACMAD clade</taxon>
        <taxon>Panicoideae</taxon>
        <taxon>Panicodae</taxon>
        <taxon>Paniceae</taxon>
        <taxon>Anthephorinae</taxon>
        <taxon>Digitaria</taxon>
    </lineage>
</organism>